<proteinExistence type="predicted"/>
<accession>A0ACC4DK63</accession>
<evidence type="ECO:0000313" key="2">
    <source>
        <dbReference type="Proteomes" id="UP001638806"/>
    </source>
</evidence>
<gene>
    <name evidence="1" type="ORF">ACCO45_009613</name>
</gene>
<evidence type="ECO:0000313" key="1">
    <source>
        <dbReference type="EMBL" id="KAL3956767.1"/>
    </source>
</evidence>
<sequence length="65" mass="6974">MLEELHSVIARVRIAALQADALARVPSSSSRGVVRSQRSKVTAVMGPDGCKLAKRRVVRARAGSF</sequence>
<organism evidence="1 2">
    <name type="scientific">Purpureocillium lilacinum</name>
    <name type="common">Paecilomyces lilacinus</name>
    <dbReference type="NCBI Taxonomy" id="33203"/>
    <lineage>
        <taxon>Eukaryota</taxon>
        <taxon>Fungi</taxon>
        <taxon>Dikarya</taxon>
        <taxon>Ascomycota</taxon>
        <taxon>Pezizomycotina</taxon>
        <taxon>Sordariomycetes</taxon>
        <taxon>Hypocreomycetidae</taxon>
        <taxon>Hypocreales</taxon>
        <taxon>Ophiocordycipitaceae</taxon>
        <taxon>Purpureocillium</taxon>
    </lineage>
</organism>
<dbReference type="EMBL" id="JBGNUJ010000008">
    <property type="protein sequence ID" value="KAL3956767.1"/>
    <property type="molecule type" value="Genomic_DNA"/>
</dbReference>
<name>A0ACC4DK63_PURLI</name>
<keyword evidence="2" id="KW-1185">Reference proteome</keyword>
<protein>
    <submittedName>
        <fullName evidence="1">Uncharacterized protein</fullName>
    </submittedName>
</protein>
<reference evidence="1" key="1">
    <citation type="submission" date="2024-12" db="EMBL/GenBank/DDBJ databases">
        <title>Comparative genomics and development of molecular markers within Purpureocillium lilacinum and among Purpureocillium species.</title>
        <authorList>
            <person name="Yeh Z.-Y."/>
            <person name="Ni N.-T."/>
            <person name="Lo P.-H."/>
            <person name="Mushyakhwo K."/>
            <person name="Lin C.-F."/>
            <person name="Nai Y.-S."/>
        </authorList>
    </citation>
    <scope>NUCLEOTIDE SEQUENCE</scope>
    <source>
        <strain evidence="1">NCHU-NPUST-175</strain>
    </source>
</reference>
<dbReference type="Proteomes" id="UP001638806">
    <property type="component" value="Unassembled WGS sequence"/>
</dbReference>
<comment type="caution">
    <text evidence="1">The sequence shown here is derived from an EMBL/GenBank/DDBJ whole genome shotgun (WGS) entry which is preliminary data.</text>
</comment>